<evidence type="ECO:0000313" key="2">
    <source>
        <dbReference type="EMBL" id="KGM08747.1"/>
    </source>
</evidence>
<dbReference type="EMBL" id="AXCZ01000256">
    <property type="protein sequence ID" value="KGM08747.1"/>
    <property type="molecule type" value="Genomic_DNA"/>
</dbReference>
<evidence type="ECO:0000313" key="3">
    <source>
        <dbReference type="Proteomes" id="UP000054314"/>
    </source>
</evidence>
<dbReference type="Pfam" id="PF11377">
    <property type="entry name" value="DUF3180"/>
    <property type="match status" value="1"/>
</dbReference>
<feature type="transmembrane region" description="Helical" evidence="1">
    <location>
        <begin position="114"/>
        <end position="136"/>
    </location>
</feature>
<keyword evidence="1" id="KW-1133">Transmembrane helix</keyword>
<keyword evidence="3" id="KW-1185">Reference proteome</keyword>
<dbReference type="Proteomes" id="UP000054314">
    <property type="component" value="Unassembled WGS sequence"/>
</dbReference>
<comment type="caution">
    <text evidence="2">The sequence shown here is derived from an EMBL/GenBank/DDBJ whole genome shotgun (WGS) entry which is preliminary data.</text>
</comment>
<dbReference type="RefSeq" id="WP_035062682.1">
    <property type="nucleotide sequence ID" value="NZ_AXCZ01000256.1"/>
</dbReference>
<evidence type="ECO:0000256" key="1">
    <source>
        <dbReference type="SAM" id="Phobius"/>
    </source>
</evidence>
<feature type="transmembrane region" description="Helical" evidence="1">
    <location>
        <begin position="39"/>
        <end position="59"/>
    </location>
</feature>
<gene>
    <name evidence="2" type="ORF">N869_09450</name>
</gene>
<dbReference type="InterPro" id="IPR021517">
    <property type="entry name" value="DUF3180"/>
</dbReference>
<dbReference type="AlphaFoldDB" id="A0A0A0BM64"/>
<name>A0A0A0BM64_9CELL</name>
<keyword evidence="1" id="KW-0812">Transmembrane</keyword>
<proteinExistence type="predicted"/>
<reference evidence="2 3" key="1">
    <citation type="submission" date="2013-08" db="EMBL/GenBank/DDBJ databases">
        <title>Genome sequencing of Cellulomonas bogoriensis 69B4.</title>
        <authorList>
            <person name="Chen F."/>
            <person name="Li Y."/>
            <person name="Wang G."/>
        </authorList>
    </citation>
    <scope>NUCLEOTIDE SEQUENCE [LARGE SCALE GENOMIC DNA]</scope>
    <source>
        <strain evidence="2 3">69B4</strain>
    </source>
</reference>
<keyword evidence="1" id="KW-0472">Membrane</keyword>
<feature type="transmembrane region" description="Helical" evidence="1">
    <location>
        <begin position="79"/>
        <end position="102"/>
    </location>
</feature>
<protein>
    <recommendedName>
        <fullName evidence="4">DUF3180 domain-containing protein</fullName>
    </recommendedName>
</protein>
<organism evidence="2 3">
    <name type="scientific">Cellulomonas bogoriensis 69B4 = DSM 16987</name>
    <dbReference type="NCBI Taxonomy" id="1386082"/>
    <lineage>
        <taxon>Bacteria</taxon>
        <taxon>Bacillati</taxon>
        <taxon>Actinomycetota</taxon>
        <taxon>Actinomycetes</taxon>
        <taxon>Micrococcales</taxon>
        <taxon>Cellulomonadaceae</taxon>
        <taxon>Cellulomonas</taxon>
    </lineage>
</organism>
<dbReference type="OrthoDB" id="3257239at2"/>
<accession>A0A0A0BM64</accession>
<sequence>MGRTPVTRLLLLAAGVGFVSSLGLRVVESRGGTVLPVPMLSVAVLLGIAVVVLVLGWGVRQYARGRKPDLDPLLAARTLVLATAAAYTGALLTGWYGAHVLLTLGDLGIEARRALAVSAGVTTLGALGLATAGLVVERWCEVRPGDDEGPDGGAVAGGRM</sequence>
<evidence type="ECO:0008006" key="4">
    <source>
        <dbReference type="Google" id="ProtNLM"/>
    </source>
</evidence>